<dbReference type="EC" id="2.7.13.3" evidence="2"/>
<feature type="region of interest" description="Disordered" evidence="6">
    <location>
        <begin position="340"/>
        <end position="370"/>
    </location>
</feature>
<name>A0ABU2QVF9_9ACTN</name>
<dbReference type="Pfam" id="PF02518">
    <property type="entry name" value="HATPase_c"/>
    <property type="match status" value="1"/>
</dbReference>
<comment type="caution">
    <text evidence="9">The sequence shown here is derived from an EMBL/GenBank/DDBJ whole genome shotgun (WGS) entry which is preliminary data.</text>
</comment>
<evidence type="ECO:0000256" key="1">
    <source>
        <dbReference type="ARBA" id="ARBA00000085"/>
    </source>
</evidence>
<gene>
    <name evidence="9" type="ORF">RM698_01920</name>
</gene>
<feature type="compositionally biased region" description="Basic and acidic residues" evidence="6">
    <location>
        <begin position="136"/>
        <end position="153"/>
    </location>
</feature>
<protein>
    <recommendedName>
        <fullName evidence="2">histidine kinase</fullName>
        <ecNumber evidence="2">2.7.13.3</ecNumber>
    </recommendedName>
</protein>
<dbReference type="SUPFAM" id="SSF55874">
    <property type="entry name" value="ATPase domain of HSP90 chaperone/DNA topoisomerase II/histidine kinase"/>
    <property type="match status" value="1"/>
</dbReference>
<feature type="signal peptide" evidence="7">
    <location>
        <begin position="1"/>
        <end position="18"/>
    </location>
</feature>
<evidence type="ECO:0000256" key="6">
    <source>
        <dbReference type="SAM" id="MobiDB-lite"/>
    </source>
</evidence>
<dbReference type="Proteomes" id="UP001183610">
    <property type="component" value="Unassembled WGS sequence"/>
</dbReference>
<comment type="catalytic activity">
    <reaction evidence="1">
        <text>ATP + protein L-histidine = ADP + protein N-phospho-L-histidine.</text>
        <dbReference type="EC" id="2.7.13.3"/>
    </reaction>
</comment>
<dbReference type="GO" id="GO:0016301">
    <property type="term" value="F:kinase activity"/>
    <property type="evidence" value="ECO:0007669"/>
    <property type="project" value="UniProtKB-KW"/>
</dbReference>
<feature type="domain" description="Histidine kinase/HSP90-like ATPase" evidence="8">
    <location>
        <begin position="222"/>
        <end position="328"/>
    </location>
</feature>
<dbReference type="InterPro" id="IPR050428">
    <property type="entry name" value="TCS_sensor_his_kinase"/>
</dbReference>
<keyword evidence="10" id="KW-1185">Reference proteome</keyword>
<dbReference type="InterPro" id="IPR003594">
    <property type="entry name" value="HATPase_dom"/>
</dbReference>
<feature type="region of interest" description="Disordered" evidence="6">
    <location>
        <begin position="136"/>
        <end position="155"/>
    </location>
</feature>
<reference evidence="10" key="1">
    <citation type="submission" date="2023-07" db="EMBL/GenBank/DDBJ databases">
        <title>30 novel species of actinomycetes from the DSMZ collection.</title>
        <authorList>
            <person name="Nouioui I."/>
        </authorList>
    </citation>
    <scope>NUCLEOTIDE SEQUENCE [LARGE SCALE GENOMIC DNA]</scope>
    <source>
        <strain evidence="10">DSM 41979</strain>
    </source>
</reference>
<keyword evidence="5 9" id="KW-0418">Kinase</keyword>
<dbReference type="PANTHER" id="PTHR45436:SF5">
    <property type="entry name" value="SENSOR HISTIDINE KINASE TRCS"/>
    <property type="match status" value="1"/>
</dbReference>
<evidence type="ECO:0000256" key="2">
    <source>
        <dbReference type="ARBA" id="ARBA00012438"/>
    </source>
</evidence>
<accession>A0ABU2QVF9</accession>
<evidence type="ECO:0000256" key="4">
    <source>
        <dbReference type="ARBA" id="ARBA00022679"/>
    </source>
</evidence>
<proteinExistence type="predicted"/>
<evidence type="ECO:0000313" key="9">
    <source>
        <dbReference type="EMBL" id="MDT0407809.1"/>
    </source>
</evidence>
<evidence type="ECO:0000256" key="3">
    <source>
        <dbReference type="ARBA" id="ARBA00022553"/>
    </source>
</evidence>
<evidence type="ECO:0000256" key="7">
    <source>
        <dbReference type="SAM" id="SignalP"/>
    </source>
</evidence>
<evidence type="ECO:0000313" key="10">
    <source>
        <dbReference type="Proteomes" id="UP001183610"/>
    </source>
</evidence>
<evidence type="ECO:0000256" key="5">
    <source>
        <dbReference type="ARBA" id="ARBA00022777"/>
    </source>
</evidence>
<organism evidence="9 10">
    <name type="scientific">Streptomyces evansiae</name>
    <dbReference type="NCBI Taxonomy" id="3075535"/>
    <lineage>
        <taxon>Bacteria</taxon>
        <taxon>Bacillati</taxon>
        <taxon>Actinomycetota</taxon>
        <taxon>Actinomycetes</taxon>
        <taxon>Kitasatosporales</taxon>
        <taxon>Streptomycetaceae</taxon>
        <taxon>Streptomyces</taxon>
    </lineage>
</organism>
<evidence type="ECO:0000259" key="8">
    <source>
        <dbReference type="Pfam" id="PF02518"/>
    </source>
</evidence>
<keyword evidence="4" id="KW-0808">Transferase</keyword>
<feature type="chain" id="PRO_5047494226" description="histidine kinase" evidence="7">
    <location>
        <begin position="19"/>
        <end position="370"/>
    </location>
</feature>
<keyword evidence="3" id="KW-0597">Phosphoprotein</keyword>
<dbReference type="RefSeq" id="WP_010262806.1">
    <property type="nucleotide sequence ID" value="NZ_JAVRET010000002.1"/>
</dbReference>
<dbReference type="InterPro" id="IPR036890">
    <property type="entry name" value="HATPase_C_sf"/>
</dbReference>
<dbReference type="Gene3D" id="3.30.565.10">
    <property type="entry name" value="Histidine kinase-like ATPase, C-terminal domain"/>
    <property type="match status" value="1"/>
</dbReference>
<sequence>MTALALVAVLAFAALATALPLARRQHKALQQARADEERWNAQLRAIEAALSDVARALVAGGRVETGFPPQIRDTPLATALYRVLSGVSTAVSLGVEAARQEARVRVEQVRAIAEREQREYVSALRTVVADLAHRADPARPSDVPRTHEAHDVTAGDPGARGAAAVLLAATNYAILAGSRLAPAGRPSSLADLVRTSCARAGVTERVRLAQIPEVMVRGEAVEGLTHLLATLLDNASRASTTVQVACEPRPDGSVYLLVDDAGPGMTEQQLAAARGLLSEAGPEVLLRLGGHPQLGLRTVGALARYLGIGTDLISPAPWGGTRVVLALPGALFALPAPPREGGEAVGGGRRGTAGEWIAGTRRARTQETHR</sequence>
<dbReference type="EMBL" id="JAVRET010000002">
    <property type="protein sequence ID" value="MDT0407809.1"/>
    <property type="molecule type" value="Genomic_DNA"/>
</dbReference>
<dbReference type="PANTHER" id="PTHR45436">
    <property type="entry name" value="SENSOR HISTIDINE KINASE YKOH"/>
    <property type="match status" value="1"/>
</dbReference>
<keyword evidence="7" id="KW-0732">Signal</keyword>